<evidence type="ECO:0000256" key="2">
    <source>
        <dbReference type="ARBA" id="ARBA00022448"/>
    </source>
</evidence>
<dbReference type="Gene3D" id="2.40.170.20">
    <property type="entry name" value="TonB-dependent receptor, beta-barrel domain"/>
    <property type="match status" value="1"/>
</dbReference>
<dbReference type="AlphaFoldDB" id="A0A4Q0YEG9"/>
<keyword evidence="3 11" id="KW-1134">Transmembrane beta strand</keyword>
<gene>
    <name evidence="15" type="ORF">CRV08_05625</name>
</gene>
<evidence type="ECO:0000256" key="4">
    <source>
        <dbReference type="ARBA" id="ARBA00022496"/>
    </source>
</evidence>
<evidence type="ECO:0000256" key="11">
    <source>
        <dbReference type="PROSITE-ProRule" id="PRU01360"/>
    </source>
</evidence>
<dbReference type="EMBL" id="PDKJ01000004">
    <property type="protein sequence ID" value="RXJ68916.1"/>
    <property type="molecule type" value="Genomic_DNA"/>
</dbReference>
<dbReference type="GO" id="GO:0009279">
    <property type="term" value="C:cell outer membrane"/>
    <property type="evidence" value="ECO:0007669"/>
    <property type="project" value="UniProtKB-SubCell"/>
</dbReference>
<evidence type="ECO:0000313" key="15">
    <source>
        <dbReference type="EMBL" id="RXJ68916.1"/>
    </source>
</evidence>
<evidence type="ECO:0000256" key="3">
    <source>
        <dbReference type="ARBA" id="ARBA00022452"/>
    </source>
</evidence>
<dbReference type="Proteomes" id="UP000290172">
    <property type="component" value="Unassembled WGS sequence"/>
</dbReference>
<evidence type="ECO:0000256" key="5">
    <source>
        <dbReference type="ARBA" id="ARBA00022692"/>
    </source>
</evidence>
<comment type="caution">
    <text evidence="15">The sequence shown here is derived from an EMBL/GenBank/DDBJ whole genome shotgun (WGS) entry which is preliminary data.</text>
</comment>
<organism evidence="15 16">
    <name type="scientific">Halarcobacter ebronensis</name>
    <dbReference type="NCBI Taxonomy" id="1462615"/>
    <lineage>
        <taxon>Bacteria</taxon>
        <taxon>Pseudomonadati</taxon>
        <taxon>Campylobacterota</taxon>
        <taxon>Epsilonproteobacteria</taxon>
        <taxon>Campylobacterales</taxon>
        <taxon>Arcobacteraceae</taxon>
        <taxon>Halarcobacter</taxon>
    </lineage>
</organism>
<dbReference type="SUPFAM" id="SSF56935">
    <property type="entry name" value="Porins"/>
    <property type="match status" value="1"/>
</dbReference>
<keyword evidence="9 11" id="KW-0472">Membrane</keyword>
<keyword evidence="8 12" id="KW-0798">TonB box</keyword>
<evidence type="ECO:0000313" key="16">
    <source>
        <dbReference type="Proteomes" id="UP000290172"/>
    </source>
</evidence>
<dbReference type="Pfam" id="PF07715">
    <property type="entry name" value="Plug"/>
    <property type="match status" value="1"/>
</dbReference>
<dbReference type="Pfam" id="PF00593">
    <property type="entry name" value="TonB_dep_Rec_b-barrel"/>
    <property type="match status" value="1"/>
</dbReference>
<keyword evidence="7" id="KW-0406">Ion transport</keyword>
<keyword evidence="2 11" id="KW-0813">Transport</keyword>
<protein>
    <recommendedName>
        <fullName evidence="17">TonB-dependent receptor</fullName>
    </recommendedName>
</protein>
<evidence type="ECO:0000259" key="13">
    <source>
        <dbReference type="Pfam" id="PF00593"/>
    </source>
</evidence>
<comment type="subcellular location">
    <subcellularLocation>
        <location evidence="1 11">Cell outer membrane</location>
        <topology evidence="1 11">Multi-pass membrane protein</topology>
    </subcellularLocation>
</comment>
<evidence type="ECO:0000256" key="8">
    <source>
        <dbReference type="ARBA" id="ARBA00023077"/>
    </source>
</evidence>
<keyword evidence="10 11" id="KW-0998">Cell outer membrane</keyword>
<keyword evidence="5 11" id="KW-0812">Transmembrane</keyword>
<dbReference type="PANTHER" id="PTHR32552">
    <property type="entry name" value="FERRICHROME IRON RECEPTOR-RELATED"/>
    <property type="match status" value="1"/>
</dbReference>
<evidence type="ECO:0000256" key="12">
    <source>
        <dbReference type="RuleBase" id="RU003357"/>
    </source>
</evidence>
<proteinExistence type="inferred from homology"/>
<dbReference type="InterPro" id="IPR012910">
    <property type="entry name" value="Plug_dom"/>
</dbReference>
<dbReference type="PANTHER" id="PTHR32552:SF81">
    <property type="entry name" value="TONB-DEPENDENT OUTER MEMBRANE RECEPTOR"/>
    <property type="match status" value="1"/>
</dbReference>
<evidence type="ECO:0000256" key="7">
    <source>
        <dbReference type="ARBA" id="ARBA00023065"/>
    </source>
</evidence>
<dbReference type="InterPro" id="IPR039426">
    <property type="entry name" value="TonB-dep_rcpt-like"/>
</dbReference>
<keyword evidence="6" id="KW-0408">Iron</keyword>
<evidence type="ECO:0000256" key="10">
    <source>
        <dbReference type="ARBA" id="ARBA00023237"/>
    </source>
</evidence>
<dbReference type="InterPro" id="IPR036942">
    <property type="entry name" value="Beta-barrel_TonB_sf"/>
</dbReference>
<reference evidence="15 16" key="1">
    <citation type="submission" date="2017-10" db="EMBL/GenBank/DDBJ databases">
        <title>Genomics of the genus Arcobacter.</title>
        <authorList>
            <person name="Perez-Cataluna A."/>
            <person name="Figueras M.J."/>
        </authorList>
    </citation>
    <scope>NUCLEOTIDE SEQUENCE [LARGE SCALE GENOMIC DNA]</scope>
    <source>
        <strain evidence="15 16">CECT 8993</strain>
    </source>
</reference>
<feature type="domain" description="TonB-dependent receptor plug" evidence="14">
    <location>
        <begin position="46"/>
        <end position="153"/>
    </location>
</feature>
<evidence type="ECO:0000256" key="6">
    <source>
        <dbReference type="ARBA" id="ARBA00023004"/>
    </source>
</evidence>
<evidence type="ECO:0008006" key="17">
    <source>
        <dbReference type="Google" id="ProtNLM"/>
    </source>
</evidence>
<sequence length="695" mass="78230">MKRYRLNNLILSTLIGVCSANLLYGKDKKDLGEVVIEGSKLEKTLLETVGGVQVLEEADFLNSSSLNDMYDIFEQTSNINRSGKYAFNIRGINSTGIAGSYIGPRTINVSLDGVSQGSNASKQGAISTWDIEQVEILKGPQSTIQGRNSLAGAVVIKTKDPEFVENGAAQAKYGTHNTYQISAMQTGAINENMAIRLSVDQQHSDGFVTNNTIRGDKFNKRDITTLRGKLLYLLNNDASILFNINKNIYDDYGHSMVDENRQSPYNTDGFYNSDALSNSIDVNIPINDKWFFKSITSYSNEHLTRRNDLDYLEGNSISNFQRKNDSINQELRLNYKTDIINSVFGLYYSKGTGTDDRKITDLKFTSSVFVNYQQYLEEKYSNAALFFNTDYNLTDYFTLIFGARLDRDTRENISTIDAQRINDLGSSLNAIIDAQLAALANGDISAEDSTTNFLPKIGFDYKWNENIHTGFVYSKGYRPGGVSVNPITAKSNEYETEHTDNFELSFKSLWLNKRLMFNTNIFLTKWKKQQVLETGSTGSPFDTNTINSGESTLKGLEFDTKFEINDEINITGNLGLIEAKYDEYIDSGNDYSGNEIIKTPNITGNIGINYRDDKGYFIGGNLNYIGSQYGDSANKRKIPEYSIINLKTGLEKRDWAIYLFANNLFDKKYKINDYGSGRYELGDGRVVGVTLKYYW</sequence>
<evidence type="ECO:0000256" key="1">
    <source>
        <dbReference type="ARBA" id="ARBA00004571"/>
    </source>
</evidence>
<evidence type="ECO:0000256" key="9">
    <source>
        <dbReference type="ARBA" id="ARBA00023136"/>
    </source>
</evidence>
<feature type="domain" description="TonB-dependent receptor-like beta-barrel" evidence="13">
    <location>
        <begin position="247"/>
        <end position="664"/>
    </location>
</feature>
<accession>A0A4Q0YEG9</accession>
<dbReference type="GO" id="GO:0006826">
    <property type="term" value="P:iron ion transport"/>
    <property type="evidence" value="ECO:0007669"/>
    <property type="project" value="UniProtKB-KW"/>
</dbReference>
<dbReference type="PROSITE" id="PS52016">
    <property type="entry name" value="TONB_DEPENDENT_REC_3"/>
    <property type="match status" value="1"/>
</dbReference>
<name>A0A4Q0YEG9_9BACT</name>
<dbReference type="RefSeq" id="WP_128979968.1">
    <property type="nucleotide sequence ID" value="NZ_PDKJ01000004.1"/>
</dbReference>
<evidence type="ECO:0000259" key="14">
    <source>
        <dbReference type="Pfam" id="PF07715"/>
    </source>
</evidence>
<comment type="similarity">
    <text evidence="11 12">Belongs to the TonB-dependent receptor family.</text>
</comment>
<dbReference type="InterPro" id="IPR000531">
    <property type="entry name" value="Beta-barrel_TonB"/>
</dbReference>
<keyword evidence="4" id="KW-0410">Iron transport</keyword>